<evidence type="ECO:0000313" key="1">
    <source>
        <dbReference type="EMBL" id="KAF5333989.1"/>
    </source>
</evidence>
<dbReference type="AlphaFoldDB" id="A0A8H5FEM5"/>
<protein>
    <submittedName>
        <fullName evidence="1">Uncharacterized protein</fullName>
    </submittedName>
</protein>
<name>A0A8H5FEM5_9AGAR</name>
<reference evidence="1 2" key="1">
    <citation type="journal article" date="2020" name="ISME J.">
        <title>Uncovering the hidden diversity of litter-decomposition mechanisms in mushroom-forming fungi.</title>
        <authorList>
            <person name="Floudas D."/>
            <person name="Bentzer J."/>
            <person name="Ahren D."/>
            <person name="Johansson T."/>
            <person name="Persson P."/>
            <person name="Tunlid A."/>
        </authorList>
    </citation>
    <scope>NUCLEOTIDE SEQUENCE [LARGE SCALE GENOMIC DNA]</scope>
    <source>
        <strain evidence="1 2">CBS 291.85</strain>
    </source>
</reference>
<accession>A0A8H5FEM5</accession>
<dbReference type="Proteomes" id="UP000559256">
    <property type="component" value="Unassembled WGS sequence"/>
</dbReference>
<proteinExistence type="predicted"/>
<evidence type="ECO:0000313" key="2">
    <source>
        <dbReference type="Proteomes" id="UP000559256"/>
    </source>
</evidence>
<organism evidence="1 2">
    <name type="scientific">Tetrapyrgos nigripes</name>
    <dbReference type="NCBI Taxonomy" id="182062"/>
    <lineage>
        <taxon>Eukaryota</taxon>
        <taxon>Fungi</taxon>
        <taxon>Dikarya</taxon>
        <taxon>Basidiomycota</taxon>
        <taxon>Agaricomycotina</taxon>
        <taxon>Agaricomycetes</taxon>
        <taxon>Agaricomycetidae</taxon>
        <taxon>Agaricales</taxon>
        <taxon>Marasmiineae</taxon>
        <taxon>Marasmiaceae</taxon>
        <taxon>Tetrapyrgos</taxon>
    </lineage>
</organism>
<dbReference type="EMBL" id="JAACJM010000275">
    <property type="protein sequence ID" value="KAF5333989.1"/>
    <property type="molecule type" value="Genomic_DNA"/>
</dbReference>
<sequence>MSRRTSTSTAPFMHLMTHKQGMWFIVMIAERLSGHRDCFARENGKESPEVTVKYRYQSPSRTSSVRQFYYLRLSSTSQTDVFESLRRSLRSNDLKIFNVP</sequence>
<gene>
    <name evidence="1" type="ORF">D9758_017528</name>
</gene>
<keyword evidence="2" id="KW-1185">Reference proteome</keyword>
<comment type="caution">
    <text evidence="1">The sequence shown here is derived from an EMBL/GenBank/DDBJ whole genome shotgun (WGS) entry which is preliminary data.</text>
</comment>